<dbReference type="Proteomes" id="UP000265520">
    <property type="component" value="Unassembled WGS sequence"/>
</dbReference>
<keyword evidence="2" id="KW-0418">Kinase</keyword>
<dbReference type="PANTHER" id="PTHR36617">
    <property type="entry name" value="PROTEIN, PUTATIVE-RELATED"/>
    <property type="match status" value="1"/>
</dbReference>
<protein>
    <submittedName>
        <fullName evidence="2">Cysteine-rich receptor-like protein kinase</fullName>
    </submittedName>
</protein>
<dbReference type="EMBL" id="LXQA010002789">
    <property type="protein sequence ID" value="MCH81803.1"/>
    <property type="molecule type" value="Genomic_DNA"/>
</dbReference>
<proteinExistence type="predicted"/>
<accession>A0A392M406</accession>
<evidence type="ECO:0000313" key="3">
    <source>
        <dbReference type="Proteomes" id="UP000265520"/>
    </source>
</evidence>
<dbReference type="AlphaFoldDB" id="A0A392M406"/>
<organism evidence="2 3">
    <name type="scientific">Trifolium medium</name>
    <dbReference type="NCBI Taxonomy" id="97028"/>
    <lineage>
        <taxon>Eukaryota</taxon>
        <taxon>Viridiplantae</taxon>
        <taxon>Streptophyta</taxon>
        <taxon>Embryophyta</taxon>
        <taxon>Tracheophyta</taxon>
        <taxon>Spermatophyta</taxon>
        <taxon>Magnoliopsida</taxon>
        <taxon>eudicotyledons</taxon>
        <taxon>Gunneridae</taxon>
        <taxon>Pentapetalae</taxon>
        <taxon>rosids</taxon>
        <taxon>fabids</taxon>
        <taxon>Fabales</taxon>
        <taxon>Fabaceae</taxon>
        <taxon>Papilionoideae</taxon>
        <taxon>50 kb inversion clade</taxon>
        <taxon>NPAAA clade</taxon>
        <taxon>Hologalegina</taxon>
        <taxon>IRL clade</taxon>
        <taxon>Trifolieae</taxon>
        <taxon>Trifolium</taxon>
    </lineage>
</organism>
<evidence type="ECO:0000313" key="2">
    <source>
        <dbReference type="EMBL" id="MCH81803.1"/>
    </source>
</evidence>
<name>A0A392M406_9FABA</name>
<dbReference type="InterPro" id="IPR026960">
    <property type="entry name" value="RVT-Znf"/>
</dbReference>
<feature type="domain" description="Reverse transcriptase zinc-binding" evidence="1">
    <location>
        <begin position="155"/>
        <end position="241"/>
    </location>
</feature>
<comment type="caution">
    <text evidence="2">The sequence shown here is derived from an EMBL/GenBank/DDBJ whole genome shotgun (WGS) entry which is preliminary data.</text>
</comment>
<evidence type="ECO:0000259" key="1">
    <source>
        <dbReference type="Pfam" id="PF13966"/>
    </source>
</evidence>
<dbReference type="Pfam" id="PF13966">
    <property type="entry name" value="zf-RVT"/>
    <property type="match status" value="1"/>
</dbReference>
<dbReference type="PANTHER" id="PTHR36617:SF5">
    <property type="entry name" value="OS05G0421675 PROTEIN"/>
    <property type="match status" value="1"/>
</dbReference>
<reference evidence="2 3" key="1">
    <citation type="journal article" date="2018" name="Front. Plant Sci.">
        <title>Red Clover (Trifolium pratense) and Zigzag Clover (T. medium) - A Picture of Genomic Similarities and Differences.</title>
        <authorList>
            <person name="Dluhosova J."/>
            <person name="Istvanek J."/>
            <person name="Nedelnik J."/>
            <person name="Repkova J."/>
        </authorList>
    </citation>
    <scope>NUCLEOTIDE SEQUENCE [LARGE SCALE GENOMIC DNA]</scope>
    <source>
        <strain evidence="3">cv. 10/8</strain>
        <tissue evidence="2">Leaf</tissue>
    </source>
</reference>
<keyword evidence="2" id="KW-0675">Receptor</keyword>
<dbReference type="GO" id="GO:0016301">
    <property type="term" value="F:kinase activity"/>
    <property type="evidence" value="ECO:0007669"/>
    <property type="project" value="UniProtKB-KW"/>
</dbReference>
<keyword evidence="3" id="KW-1185">Reference proteome</keyword>
<sequence>MRDLKLDKFFFKDIGGCHHSIARQIVGALENVLISWNTICLRKEYGGLEVRQYGEERGRLCEGGSSGSSWWREIVRIREGVGDSGGGWFRESVFKKVGDGSETFFWTDPWLDELHLKERFGRLFNLSVNQSSNVDEAQLPDKRQWKPDPFTGLSVCGAYQLLTSHQTVTSYSVTDLIWHCQVPLKVSIFAWRLLRDRLPTKTNLVSRGIITPKDHLCVSGCGDVESAQHLFLSCSFFGSIWPLVRSWIGFSSVDPQILSDHLNQFTFASGGLRVCRSFLQLIWLISV</sequence>
<keyword evidence="2" id="KW-0808">Transferase</keyword>
<gene>
    <name evidence="2" type="ORF">A2U01_0002596</name>
</gene>